<evidence type="ECO:0000313" key="5">
    <source>
        <dbReference type="Proteomes" id="UP000046155"/>
    </source>
</evidence>
<feature type="domain" description="Core-binding (CB)" evidence="3">
    <location>
        <begin position="107"/>
        <end position="187"/>
    </location>
</feature>
<evidence type="ECO:0000256" key="2">
    <source>
        <dbReference type="PROSITE-ProRule" id="PRU01248"/>
    </source>
</evidence>
<dbReference type="RefSeq" id="WP_044665197.1">
    <property type="nucleotide sequence ID" value="NZ_CDRZ01000237.1"/>
</dbReference>
<gene>
    <name evidence="4" type="ORF">SSCH_400008</name>
</gene>
<keyword evidence="5" id="KW-1185">Reference proteome</keyword>
<accession>A0A0B7MNB2</accession>
<reference evidence="5" key="1">
    <citation type="submission" date="2015-01" db="EMBL/GenBank/DDBJ databases">
        <authorList>
            <person name="Manzoor Shahid"/>
            <person name="Zubair Saima"/>
        </authorList>
    </citation>
    <scope>NUCLEOTIDE SEQUENCE [LARGE SCALE GENOMIC DNA]</scope>
    <source>
        <strain evidence="5">Sp3</strain>
    </source>
</reference>
<sequence>MRLDQLINQTLEELKQLGIAESTIKSYRYSAYSLIRNYCVKHGTNCYKPATLDSFLSAQKKRIENSEISKRHYRKLRRAVQMLHEIYQYGTLQWDYYSARSIYKSNDYFSLCLKEFLDAQHLSRGTIANLRTYILQFLCYIEHNGHCDFNALLPVVVKDYLMATAETHQGSMGNVLYALRLFFNYLKKKFIAVDRLKPDTE</sequence>
<dbReference type="AlphaFoldDB" id="A0A0B7MNB2"/>
<name>A0A0B7MNB2_9FIRM</name>
<dbReference type="PROSITE" id="PS51900">
    <property type="entry name" value="CB"/>
    <property type="match status" value="1"/>
</dbReference>
<evidence type="ECO:0000256" key="1">
    <source>
        <dbReference type="ARBA" id="ARBA00023125"/>
    </source>
</evidence>
<dbReference type="InterPro" id="IPR010998">
    <property type="entry name" value="Integrase_recombinase_N"/>
</dbReference>
<dbReference type="InterPro" id="IPR044068">
    <property type="entry name" value="CB"/>
</dbReference>
<evidence type="ECO:0000259" key="3">
    <source>
        <dbReference type="PROSITE" id="PS51900"/>
    </source>
</evidence>
<keyword evidence="1 2" id="KW-0238">DNA-binding</keyword>
<dbReference type="Gene3D" id="1.10.150.130">
    <property type="match status" value="1"/>
</dbReference>
<protein>
    <recommendedName>
        <fullName evidence="3">Core-binding (CB) domain-containing protein</fullName>
    </recommendedName>
</protein>
<dbReference type="GO" id="GO:0003677">
    <property type="term" value="F:DNA binding"/>
    <property type="evidence" value="ECO:0007669"/>
    <property type="project" value="UniProtKB-UniRule"/>
</dbReference>
<dbReference type="EMBL" id="CDRZ01000237">
    <property type="protein sequence ID" value="CEO89192.1"/>
    <property type="molecule type" value="Genomic_DNA"/>
</dbReference>
<proteinExistence type="predicted"/>
<dbReference type="Proteomes" id="UP000046155">
    <property type="component" value="Unassembled WGS sequence"/>
</dbReference>
<organism evidence="4 5">
    <name type="scientific">Syntrophaceticus schinkii</name>
    <dbReference type="NCBI Taxonomy" id="499207"/>
    <lineage>
        <taxon>Bacteria</taxon>
        <taxon>Bacillati</taxon>
        <taxon>Bacillota</taxon>
        <taxon>Clostridia</taxon>
        <taxon>Thermoanaerobacterales</taxon>
        <taxon>Thermoanaerobacterales Family III. Incertae Sedis</taxon>
        <taxon>Syntrophaceticus</taxon>
    </lineage>
</organism>
<evidence type="ECO:0000313" key="4">
    <source>
        <dbReference type="EMBL" id="CEO89192.1"/>
    </source>
</evidence>